<dbReference type="AlphaFoldDB" id="A0A4U6VXE5"/>
<organism evidence="1 2">
    <name type="scientific">Setaria viridis</name>
    <name type="common">Green bristlegrass</name>
    <name type="synonym">Setaria italica subsp. viridis</name>
    <dbReference type="NCBI Taxonomy" id="4556"/>
    <lineage>
        <taxon>Eukaryota</taxon>
        <taxon>Viridiplantae</taxon>
        <taxon>Streptophyta</taxon>
        <taxon>Embryophyta</taxon>
        <taxon>Tracheophyta</taxon>
        <taxon>Spermatophyta</taxon>
        <taxon>Magnoliopsida</taxon>
        <taxon>Liliopsida</taxon>
        <taxon>Poales</taxon>
        <taxon>Poaceae</taxon>
        <taxon>PACMAD clade</taxon>
        <taxon>Panicoideae</taxon>
        <taxon>Panicodae</taxon>
        <taxon>Paniceae</taxon>
        <taxon>Cenchrinae</taxon>
        <taxon>Setaria</taxon>
    </lineage>
</organism>
<gene>
    <name evidence="1" type="ORF">SEVIR_2G265850v2</name>
</gene>
<sequence>MRHGPKILAIWKPTLRSWATRFLAFSPGQALPTSRVRSPLPRAAPRATRVEGRGIFAASATPSPQPGFAAAASPSKYRRRFTSLSRHHDCFASPSPDP</sequence>
<keyword evidence="2" id="KW-1185">Reference proteome</keyword>
<protein>
    <submittedName>
        <fullName evidence="1">Uncharacterized protein</fullName>
    </submittedName>
</protein>
<proteinExistence type="predicted"/>
<evidence type="ECO:0000313" key="1">
    <source>
        <dbReference type="EMBL" id="TKW33845.1"/>
    </source>
</evidence>
<name>A0A4U6VXE5_SETVI</name>
<reference evidence="1" key="1">
    <citation type="submission" date="2019-03" db="EMBL/GenBank/DDBJ databases">
        <title>WGS assembly of Setaria viridis.</title>
        <authorList>
            <person name="Huang P."/>
            <person name="Jenkins J."/>
            <person name="Grimwood J."/>
            <person name="Barry K."/>
            <person name="Healey A."/>
            <person name="Mamidi S."/>
            <person name="Sreedasyam A."/>
            <person name="Shu S."/>
            <person name="Feldman M."/>
            <person name="Wu J."/>
            <person name="Yu Y."/>
            <person name="Chen C."/>
            <person name="Johnson J."/>
            <person name="Rokhsar D."/>
            <person name="Baxter I."/>
            <person name="Schmutz J."/>
            <person name="Brutnell T."/>
            <person name="Kellogg E."/>
        </authorList>
    </citation>
    <scope>NUCLEOTIDE SEQUENCE [LARGE SCALE GENOMIC DNA]</scope>
</reference>
<dbReference type="EMBL" id="CM016553">
    <property type="protein sequence ID" value="TKW33845.1"/>
    <property type="molecule type" value="Genomic_DNA"/>
</dbReference>
<dbReference type="Proteomes" id="UP000298652">
    <property type="component" value="Chromosome 2"/>
</dbReference>
<evidence type="ECO:0000313" key="2">
    <source>
        <dbReference type="Proteomes" id="UP000298652"/>
    </source>
</evidence>
<accession>A0A4U6VXE5</accession>
<dbReference type="Gramene" id="TKW33845">
    <property type="protein sequence ID" value="TKW33845"/>
    <property type="gene ID" value="SEVIR_2G265850v2"/>
</dbReference>